<name>A0A3S9UQI0_9CAUD</name>
<dbReference type="EMBL" id="MK279909">
    <property type="protein sequence ID" value="AZS12550.1"/>
    <property type="molecule type" value="Genomic_DNA"/>
</dbReference>
<protein>
    <submittedName>
        <fullName evidence="2">Uncharacterized protein</fullName>
    </submittedName>
</protein>
<keyword evidence="3" id="KW-1185">Reference proteome</keyword>
<feature type="compositionally biased region" description="Basic residues" evidence="1">
    <location>
        <begin position="51"/>
        <end position="69"/>
    </location>
</feature>
<dbReference type="Proteomes" id="UP000288363">
    <property type="component" value="Segment"/>
</dbReference>
<evidence type="ECO:0000313" key="2">
    <source>
        <dbReference type="EMBL" id="AZS12550.1"/>
    </source>
</evidence>
<reference evidence="2 3" key="1">
    <citation type="submission" date="2018-12" db="EMBL/GenBank/DDBJ databases">
        <authorList>
            <person name="Almail A."/>
            <person name="Dorhout K.E."/>
            <person name="Johnson J."/>
            <person name="Jorgensen H.J."/>
            <person name="Tolsma S."/>
            <person name="Garlena R.A."/>
            <person name="Russell D.A."/>
            <person name="Pope W.H."/>
            <person name="Jacobs-Sera D."/>
            <person name="Hatfull G.F."/>
        </authorList>
    </citation>
    <scope>NUCLEOTIDE SEQUENCE [LARGE SCALE GENOMIC DNA]</scope>
</reference>
<feature type="compositionally biased region" description="Basic residues" evidence="1">
    <location>
        <begin position="23"/>
        <end position="39"/>
    </location>
</feature>
<dbReference type="RefSeq" id="YP_009842712.1">
    <property type="nucleotide sequence ID" value="NC_048743.1"/>
</dbReference>
<evidence type="ECO:0000313" key="3">
    <source>
        <dbReference type="Proteomes" id="UP000288363"/>
    </source>
</evidence>
<sequence length="124" mass="14365">MMARYKMTAKRRAALRKAQLASARKRRKGGVKRRAKRLGRNVNREYARKTAYAKKHYSGRGGMHRKHKDMARSRGAYKNNWRGKRYGRTARVVNRGAGAFLMANPGYAAPILASKYRGRKRKKR</sequence>
<evidence type="ECO:0000256" key="1">
    <source>
        <dbReference type="SAM" id="MobiDB-lite"/>
    </source>
</evidence>
<feature type="region of interest" description="Disordered" evidence="1">
    <location>
        <begin position="18"/>
        <end position="82"/>
    </location>
</feature>
<dbReference type="GeneID" id="55612973"/>
<organism evidence="2 3">
    <name type="scientific">Mycobacterium phage DrLupo</name>
    <dbReference type="NCBI Taxonomy" id="2499037"/>
    <lineage>
        <taxon>Viruses</taxon>
        <taxon>Duplodnaviria</taxon>
        <taxon>Heunggongvirae</taxon>
        <taxon>Uroviricota</taxon>
        <taxon>Caudoviricetes</taxon>
        <taxon>Barnyardvirus</taxon>
        <taxon>Barnyardvirus drlupo</taxon>
    </lineage>
</organism>
<gene>
    <name evidence="2" type="primary">14</name>
    <name evidence="2" type="ORF">SEA_DRLUPO_14</name>
</gene>
<proteinExistence type="predicted"/>
<accession>A0A3S9UQI0</accession>
<dbReference type="KEGG" id="vg:55612973"/>